<evidence type="ECO:0000256" key="5">
    <source>
        <dbReference type="ARBA" id="ARBA00022833"/>
    </source>
</evidence>
<comment type="pathway">
    <text evidence="1 8">Purine metabolism; 7-cyano-7-deazaguanine biosynthesis.</text>
</comment>
<evidence type="ECO:0000256" key="10">
    <source>
        <dbReference type="PIRSR" id="PIRSR006113-2"/>
    </source>
</evidence>
<dbReference type="PIRSF" id="PIRSF006113">
    <property type="entry name" value="PTP_synth"/>
    <property type="match status" value="1"/>
</dbReference>
<evidence type="ECO:0000256" key="9">
    <source>
        <dbReference type="PIRSR" id="PIRSR006113-1"/>
    </source>
</evidence>
<dbReference type="Pfam" id="PF01242">
    <property type="entry name" value="PTPS"/>
    <property type="match status" value="1"/>
</dbReference>
<dbReference type="EC" id="4.-.-.-" evidence="8"/>
<reference evidence="11" key="1">
    <citation type="submission" date="2023-07" db="EMBL/GenBank/DDBJ databases">
        <title>Genomic Encyclopedia of Type Strains, Phase IV (KMG-IV): sequencing the most valuable type-strain genomes for metagenomic binning, comparative biology and taxonomic classification.</title>
        <authorList>
            <person name="Goeker M."/>
        </authorList>
    </citation>
    <scope>NUCLEOTIDE SEQUENCE</scope>
    <source>
        <strain evidence="11">DSM 26174</strain>
    </source>
</reference>
<dbReference type="SUPFAM" id="SSF55620">
    <property type="entry name" value="Tetrahydrobiopterin biosynthesis enzymes-like"/>
    <property type="match status" value="1"/>
</dbReference>
<dbReference type="GO" id="GO:0046872">
    <property type="term" value="F:metal ion binding"/>
    <property type="evidence" value="ECO:0007669"/>
    <property type="project" value="UniProtKB-KW"/>
</dbReference>
<evidence type="ECO:0000256" key="6">
    <source>
        <dbReference type="ARBA" id="ARBA00023239"/>
    </source>
</evidence>
<feature type="binding site" evidence="10">
    <location>
        <position position="40"/>
    </location>
    <ligand>
        <name>Zn(2+)</name>
        <dbReference type="ChEBI" id="CHEBI:29105"/>
    </ligand>
</feature>
<feature type="active site" description="Proton acceptor" evidence="9">
    <location>
        <position position="34"/>
    </location>
</feature>
<organism evidence="11 12">
    <name type="scientific">Aureibacter tunicatorum</name>
    <dbReference type="NCBI Taxonomy" id="866807"/>
    <lineage>
        <taxon>Bacteria</taxon>
        <taxon>Pseudomonadati</taxon>
        <taxon>Bacteroidota</taxon>
        <taxon>Cytophagia</taxon>
        <taxon>Cytophagales</taxon>
        <taxon>Persicobacteraceae</taxon>
        <taxon>Aureibacter</taxon>
    </lineage>
</organism>
<comment type="similarity">
    <text evidence="2 8">Belongs to the PTPS family. QueD subfamily.</text>
</comment>
<proteinExistence type="inferred from homology"/>
<dbReference type="PANTHER" id="PTHR12589">
    <property type="entry name" value="PYRUVOYL TETRAHYDROBIOPTERIN SYNTHASE"/>
    <property type="match status" value="1"/>
</dbReference>
<dbReference type="InterPro" id="IPR007115">
    <property type="entry name" value="6-PTP_synth/QueD"/>
</dbReference>
<comment type="catalytic activity">
    <reaction evidence="7 8">
        <text>7,8-dihydroneopterin 3'-triphosphate + H2O = 6-carboxy-5,6,7,8-tetrahydropterin + triphosphate + acetaldehyde + 2 H(+)</text>
        <dbReference type="Rhea" id="RHEA:27966"/>
        <dbReference type="ChEBI" id="CHEBI:15343"/>
        <dbReference type="ChEBI" id="CHEBI:15377"/>
        <dbReference type="ChEBI" id="CHEBI:15378"/>
        <dbReference type="ChEBI" id="CHEBI:18036"/>
        <dbReference type="ChEBI" id="CHEBI:58462"/>
        <dbReference type="ChEBI" id="CHEBI:61032"/>
        <dbReference type="EC" id="4.1.2.50"/>
    </reaction>
</comment>
<keyword evidence="4 8" id="KW-0479">Metal-binding</keyword>
<dbReference type="GO" id="GO:0070497">
    <property type="term" value="F:6-carboxytetrahydropterin synthase activity"/>
    <property type="evidence" value="ECO:0007669"/>
    <property type="project" value="UniProtKB-EC"/>
</dbReference>
<dbReference type="EMBL" id="JAVDQD010000006">
    <property type="protein sequence ID" value="MDR6240917.1"/>
    <property type="molecule type" value="Genomic_DNA"/>
</dbReference>
<gene>
    <name evidence="11" type="ORF">HNQ88_003993</name>
</gene>
<evidence type="ECO:0000256" key="7">
    <source>
        <dbReference type="ARBA" id="ARBA00048807"/>
    </source>
</evidence>
<keyword evidence="6 8" id="KW-0456">Lyase</keyword>
<feature type="binding site" evidence="10">
    <location>
        <position position="42"/>
    </location>
    <ligand>
        <name>Zn(2+)</name>
        <dbReference type="ChEBI" id="CHEBI:29105"/>
    </ligand>
</feature>
<dbReference type="GO" id="GO:0008616">
    <property type="term" value="P:tRNA queuosine(34) biosynthetic process"/>
    <property type="evidence" value="ECO:0007669"/>
    <property type="project" value="UniProtKB-KW"/>
</dbReference>
<dbReference type="PANTHER" id="PTHR12589:SF7">
    <property type="entry name" value="6-PYRUVOYL TETRAHYDROBIOPTERIN SYNTHASE"/>
    <property type="match status" value="1"/>
</dbReference>
<dbReference type="AlphaFoldDB" id="A0AAE3XPT8"/>
<keyword evidence="5 8" id="KW-0862">Zinc</keyword>
<accession>A0AAE3XPT8</accession>
<protein>
    <recommendedName>
        <fullName evidence="3 8">6-carboxy-5,6,7,8-tetrahydropterin synthase</fullName>
        <ecNumber evidence="8">4.-.-.-</ecNumber>
    </recommendedName>
</protein>
<sequence>MKATVYRREHFNAAHRLFNANWEDQKNQEVFGKCSNQYFHGHNYEIEVAVTGEIDPDTGFVISIDELKKYIKEEITEPFDHKNLNIEVEEFKKLIPTAENIAKVSYDRLRKRINSKYELYVMIFETPRNYVKYPG</sequence>
<dbReference type="RefSeq" id="WP_309941285.1">
    <property type="nucleotide sequence ID" value="NZ_AP025305.1"/>
</dbReference>
<evidence type="ECO:0000256" key="4">
    <source>
        <dbReference type="ARBA" id="ARBA00022723"/>
    </source>
</evidence>
<keyword evidence="8" id="KW-0671">Queuosine biosynthesis</keyword>
<evidence type="ECO:0000313" key="12">
    <source>
        <dbReference type="Proteomes" id="UP001185092"/>
    </source>
</evidence>
<comment type="caution">
    <text evidence="11">The sequence shown here is derived from an EMBL/GenBank/DDBJ whole genome shotgun (WGS) entry which is preliminary data.</text>
</comment>
<name>A0AAE3XPT8_9BACT</name>
<evidence type="ECO:0000256" key="1">
    <source>
        <dbReference type="ARBA" id="ARBA00005061"/>
    </source>
</evidence>
<dbReference type="InterPro" id="IPR038418">
    <property type="entry name" value="6-PTP_synth/QueD_sf"/>
</dbReference>
<evidence type="ECO:0000256" key="3">
    <source>
        <dbReference type="ARBA" id="ARBA00018141"/>
    </source>
</evidence>
<keyword evidence="12" id="KW-1185">Reference proteome</keyword>
<dbReference type="FunFam" id="3.30.479.10:FF:000003">
    <property type="entry name" value="6-pyruvoyl tetrahydrobiopterin synthase"/>
    <property type="match status" value="1"/>
</dbReference>
<feature type="active site" description="Charge relay system" evidence="9">
    <location>
        <position position="125"/>
    </location>
</feature>
<comment type="cofactor">
    <cofactor evidence="8 10">
        <name>Zn(2+)</name>
        <dbReference type="ChEBI" id="CHEBI:29105"/>
    </cofactor>
    <text evidence="8 10">Binds 1 zinc ion per subunit.</text>
</comment>
<feature type="binding site" evidence="10">
    <location>
        <position position="15"/>
    </location>
    <ligand>
        <name>Zn(2+)</name>
        <dbReference type="ChEBI" id="CHEBI:29105"/>
    </ligand>
</feature>
<evidence type="ECO:0000256" key="8">
    <source>
        <dbReference type="PIRNR" id="PIRNR006113"/>
    </source>
</evidence>
<evidence type="ECO:0000313" key="11">
    <source>
        <dbReference type="EMBL" id="MDR6240917.1"/>
    </source>
</evidence>
<dbReference type="Proteomes" id="UP001185092">
    <property type="component" value="Unassembled WGS sequence"/>
</dbReference>
<evidence type="ECO:0000256" key="2">
    <source>
        <dbReference type="ARBA" id="ARBA00008900"/>
    </source>
</evidence>
<dbReference type="Gene3D" id="3.30.479.10">
    <property type="entry name" value="6-pyruvoyl tetrahydropterin synthase/QueD"/>
    <property type="match status" value="1"/>
</dbReference>
<feature type="active site" description="Charge relay system" evidence="9">
    <location>
        <position position="81"/>
    </location>
</feature>